<sequence>MEGRVYKFDYLPEVPADIRVVVGIDFGTTFSGFAYANVSSGEVISNEDWPGIKGPKKLPTVLQYDESFSQVTLWGFDALAREPPRRRKKVTSTVSRPIELFKLHLGDIPEKQKPILPSNITAEKAITDYLQEMGIIKEEVEKCWPGIDFFKMVRLMITVPAGFTEDTKTIMRQCMYNANLISISGTQSLKFTTEPEAAAVHCMKVIKDHGLKIGDKYLVVDCGGGTVDLTVRKLLENNQLGEDTERSGDFCGSTYVDKEFIKYLKKKVGENAIKMLSEKHYSQLSYMVQQFCERVKTRFTGVESEFRPYSLEIEKICPALKQYVSGNVRDELSEEEDWEIEFDFTTVKSFFDPVIRKILQLINDQINKNVCSIIFLVGGFSESKYLQKRVRQKFSNYKVAVPPHPMAAIARGAVEYGLDMDKIKTRVVKWTYGIELYSEFDKGDPLSRKTSDGLISKFKPMAKRGLQVEINQKFSTLACPRYPNQDCILFKFFYTPNETAKFIDEPGMNKLGEFRVELSDKHLGLNRPVTLTLCFGAMEIIAEAKNEINGKVYRTTFQLELSEMSSM</sequence>
<reference evidence="1" key="1">
    <citation type="submission" date="2021-06" db="EMBL/GenBank/DDBJ databases">
        <authorList>
            <person name="Kallberg Y."/>
            <person name="Tangrot J."/>
            <person name="Rosling A."/>
        </authorList>
    </citation>
    <scope>NUCLEOTIDE SEQUENCE</scope>
    <source>
        <strain evidence="1">AU212A</strain>
    </source>
</reference>
<keyword evidence="2" id="KW-1185">Reference proteome</keyword>
<dbReference type="Proteomes" id="UP000789860">
    <property type="component" value="Unassembled WGS sequence"/>
</dbReference>
<accession>A0ACA9LAT2</accession>
<proteinExistence type="predicted"/>
<name>A0ACA9LAT2_9GLOM</name>
<organism evidence="1 2">
    <name type="scientific">Scutellospora calospora</name>
    <dbReference type="NCBI Taxonomy" id="85575"/>
    <lineage>
        <taxon>Eukaryota</taxon>
        <taxon>Fungi</taxon>
        <taxon>Fungi incertae sedis</taxon>
        <taxon>Mucoromycota</taxon>
        <taxon>Glomeromycotina</taxon>
        <taxon>Glomeromycetes</taxon>
        <taxon>Diversisporales</taxon>
        <taxon>Gigasporaceae</taxon>
        <taxon>Scutellospora</taxon>
    </lineage>
</organism>
<evidence type="ECO:0000313" key="1">
    <source>
        <dbReference type="EMBL" id="CAG8513962.1"/>
    </source>
</evidence>
<feature type="non-terminal residue" evidence="1">
    <location>
        <position position="567"/>
    </location>
</feature>
<dbReference type="EMBL" id="CAJVPM010004499">
    <property type="protein sequence ID" value="CAG8513962.1"/>
    <property type="molecule type" value="Genomic_DNA"/>
</dbReference>
<comment type="caution">
    <text evidence="1">The sequence shown here is derived from an EMBL/GenBank/DDBJ whole genome shotgun (WGS) entry which is preliminary data.</text>
</comment>
<gene>
    <name evidence="1" type="ORF">SCALOS_LOCUS3780</name>
</gene>
<protein>
    <submittedName>
        <fullName evidence="1">9562_t:CDS:1</fullName>
    </submittedName>
</protein>
<evidence type="ECO:0000313" key="2">
    <source>
        <dbReference type="Proteomes" id="UP000789860"/>
    </source>
</evidence>